<organism evidence="1 2">
    <name type="scientific">Durusdinium trenchii</name>
    <dbReference type="NCBI Taxonomy" id="1381693"/>
    <lineage>
        <taxon>Eukaryota</taxon>
        <taxon>Sar</taxon>
        <taxon>Alveolata</taxon>
        <taxon>Dinophyceae</taxon>
        <taxon>Suessiales</taxon>
        <taxon>Symbiodiniaceae</taxon>
        <taxon>Durusdinium</taxon>
    </lineage>
</organism>
<protein>
    <submittedName>
        <fullName evidence="1">Uncharacterized protein</fullName>
    </submittedName>
</protein>
<keyword evidence="2" id="KW-1185">Reference proteome</keyword>
<evidence type="ECO:0000313" key="1">
    <source>
        <dbReference type="EMBL" id="CAK9101426.1"/>
    </source>
</evidence>
<gene>
    <name evidence="1" type="ORF">CCMP2556_LOCUS47821</name>
</gene>
<comment type="caution">
    <text evidence="1">The sequence shown here is derived from an EMBL/GenBank/DDBJ whole genome shotgun (WGS) entry which is preliminary data.</text>
</comment>
<sequence length="303" mass="33163">MDGGLYWLSTGIQLTYKHLPAIYALSPTLIVLGEALQLNISGALTFAGEVISLQAPPLHPLPSKVESIYGPMQINETATPLMLEPEDTSADPAQWMMTPGSNFTLSRPFWNCGPQVVEAGLGQEWFYCSGLDGTIRVVEQSTGCLLYAVASVSGNTTRVIGMPSEQELLVLDGNEVLLWQLGEKASKETPPPLPQLECRLLNDKFVSEVMTGRRSSKDEASCDLPKDLKFHRLGQNLPAATYPVMSSADSVDQEAQGPNDYRRAEFVTPVGQQMLQVREGPKQRRAERAVNLVTETFEGLRPA</sequence>
<proteinExistence type="predicted"/>
<dbReference type="EMBL" id="CAXAMN010026228">
    <property type="protein sequence ID" value="CAK9101426.1"/>
    <property type="molecule type" value="Genomic_DNA"/>
</dbReference>
<name>A0ABP0RQF6_9DINO</name>
<dbReference type="Proteomes" id="UP001642484">
    <property type="component" value="Unassembled WGS sequence"/>
</dbReference>
<evidence type="ECO:0000313" key="2">
    <source>
        <dbReference type="Proteomes" id="UP001642484"/>
    </source>
</evidence>
<reference evidence="1 2" key="1">
    <citation type="submission" date="2024-02" db="EMBL/GenBank/DDBJ databases">
        <authorList>
            <person name="Chen Y."/>
            <person name="Shah S."/>
            <person name="Dougan E. K."/>
            <person name="Thang M."/>
            <person name="Chan C."/>
        </authorList>
    </citation>
    <scope>NUCLEOTIDE SEQUENCE [LARGE SCALE GENOMIC DNA]</scope>
</reference>
<accession>A0ABP0RQF6</accession>